<feature type="transmembrane region" description="Helical" evidence="2">
    <location>
        <begin position="59"/>
        <end position="79"/>
    </location>
</feature>
<feature type="transmembrane region" description="Helical" evidence="2">
    <location>
        <begin position="156"/>
        <end position="175"/>
    </location>
</feature>
<dbReference type="OrthoDB" id="5229808at2759"/>
<sequence>MTGLRMSVVICATSFLLGLLFTHWIADSRTLWKSPETQTDARLWAAAAYYAVLAHMPAWLAYTYAGVAGVGALTILWSLRDGRAGNIMFDGGSIFLYGAAIYVYIHDVLPNIFTNFTYLSFPSQSPSVSMPPMGGPSTHTSTGVPPFPAYLRGPTLQLASSHLVCSVVLTGVLLLQAGRWWAEKADEDGEDDAVIEDGEEPTTTREGTPIPPESKKTR</sequence>
<keyword evidence="4" id="KW-1185">Reference proteome</keyword>
<accession>A0A165P5M0</accession>
<keyword evidence="2" id="KW-0812">Transmembrane</keyword>
<name>A0A165P5M0_9APHY</name>
<keyword evidence="2" id="KW-0472">Membrane</keyword>
<dbReference type="SMART" id="SM00786">
    <property type="entry name" value="SHR3_chaperone"/>
    <property type="match status" value="1"/>
</dbReference>
<dbReference type="PANTHER" id="PTHR28228:SF1">
    <property type="entry name" value="SECRETORY COMPONENT PROTEIN SHR3"/>
    <property type="match status" value="1"/>
</dbReference>
<dbReference type="Pfam" id="PF08229">
    <property type="entry name" value="SHR3_chaperone"/>
    <property type="match status" value="1"/>
</dbReference>
<feature type="compositionally biased region" description="Acidic residues" evidence="1">
    <location>
        <begin position="185"/>
        <end position="200"/>
    </location>
</feature>
<feature type="transmembrane region" description="Helical" evidence="2">
    <location>
        <begin position="86"/>
        <end position="105"/>
    </location>
</feature>
<dbReference type="InterPro" id="IPR013248">
    <property type="entry name" value="Psh3/Shr3"/>
</dbReference>
<feature type="region of interest" description="Disordered" evidence="1">
    <location>
        <begin position="184"/>
        <end position="218"/>
    </location>
</feature>
<evidence type="ECO:0008006" key="5">
    <source>
        <dbReference type="Google" id="ProtNLM"/>
    </source>
</evidence>
<gene>
    <name evidence="3" type="ORF">DAEQUDRAFT_713051</name>
</gene>
<dbReference type="Proteomes" id="UP000076727">
    <property type="component" value="Unassembled WGS sequence"/>
</dbReference>
<evidence type="ECO:0000313" key="4">
    <source>
        <dbReference type="Proteomes" id="UP000076727"/>
    </source>
</evidence>
<protein>
    <recommendedName>
        <fullName evidence="5">Shr3 amino acid permease chaperone</fullName>
    </recommendedName>
</protein>
<reference evidence="3 4" key="1">
    <citation type="journal article" date="2016" name="Mol. Biol. Evol.">
        <title>Comparative Genomics of Early-Diverging Mushroom-Forming Fungi Provides Insights into the Origins of Lignocellulose Decay Capabilities.</title>
        <authorList>
            <person name="Nagy L.G."/>
            <person name="Riley R."/>
            <person name="Tritt A."/>
            <person name="Adam C."/>
            <person name="Daum C."/>
            <person name="Floudas D."/>
            <person name="Sun H."/>
            <person name="Yadav J.S."/>
            <person name="Pangilinan J."/>
            <person name="Larsson K.H."/>
            <person name="Matsuura K."/>
            <person name="Barry K."/>
            <person name="Labutti K."/>
            <person name="Kuo R."/>
            <person name="Ohm R.A."/>
            <person name="Bhattacharya S.S."/>
            <person name="Shirouzu T."/>
            <person name="Yoshinaga Y."/>
            <person name="Martin F.M."/>
            <person name="Grigoriev I.V."/>
            <person name="Hibbett D.S."/>
        </authorList>
    </citation>
    <scope>NUCLEOTIDE SEQUENCE [LARGE SCALE GENOMIC DNA]</scope>
    <source>
        <strain evidence="3 4">L-15889</strain>
    </source>
</reference>
<organism evidence="3 4">
    <name type="scientific">Daedalea quercina L-15889</name>
    <dbReference type="NCBI Taxonomy" id="1314783"/>
    <lineage>
        <taxon>Eukaryota</taxon>
        <taxon>Fungi</taxon>
        <taxon>Dikarya</taxon>
        <taxon>Basidiomycota</taxon>
        <taxon>Agaricomycotina</taxon>
        <taxon>Agaricomycetes</taxon>
        <taxon>Polyporales</taxon>
        <taxon>Fomitopsis</taxon>
    </lineage>
</organism>
<proteinExistence type="predicted"/>
<dbReference type="PANTHER" id="PTHR28228">
    <property type="entry name" value="SECRETORY COMPONENT PROTEIN SHR3"/>
    <property type="match status" value="1"/>
</dbReference>
<keyword evidence="2" id="KW-1133">Transmembrane helix</keyword>
<evidence type="ECO:0000256" key="2">
    <source>
        <dbReference type="SAM" id="Phobius"/>
    </source>
</evidence>
<dbReference type="GO" id="GO:0051082">
    <property type="term" value="F:unfolded protein binding"/>
    <property type="evidence" value="ECO:0007669"/>
    <property type="project" value="TreeGrafter"/>
</dbReference>
<feature type="transmembrane region" description="Helical" evidence="2">
    <location>
        <begin position="7"/>
        <end position="26"/>
    </location>
</feature>
<dbReference type="GO" id="GO:0005789">
    <property type="term" value="C:endoplasmic reticulum membrane"/>
    <property type="evidence" value="ECO:0007669"/>
    <property type="project" value="TreeGrafter"/>
</dbReference>
<evidence type="ECO:0000256" key="1">
    <source>
        <dbReference type="SAM" id="MobiDB-lite"/>
    </source>
</evidence>
<dbReference type="GO" id="GO:0006888">
    <property type="term" value="P:endoplasmic reticulum to Golgi vesicle-mediated transport"/>
    <property type="evidence" value="ECO:0007669"/>
    <property type="project" value="TreeGrafter"/>
</dbReference>
<evidence type="ECO:0000313" key="3">
    <source>
        <dbReference type="EMBL" id="KZT67792.1"/>
    </source>
</evidence>
<dbReference type="EMBL" id="KV429073">
    <property type="protein sequence ID" value="KZT67792.1"/>
    <property type="molecule type" value="Genomic_DNA"/>
</dbReference>
<dbReference type="AlphaFoldDB" id="A0A165P5M0"/>